<keyword evidence="3" id="KW-1185">Reference proteome</keyword>
<organism evidence="2 3">
    <name type="scientific">Duncaniella muris</name>
    <dbReference type="NCBI Taxonomy" id="2094150"/>
    <lineage>
        <taxon>Bacteria</taxon>
        <taxon>Pseudomonadati</taxon>
        <taxon>Bacteroidota</taxon>
        <taxon>Bacteroidia</taxon>
        <taxon>Bacteroidales</taxon>
        <taxon>Muribaculaceae</taxon>
        <taxon>Duncaniella</taxon>
    </lineage>
</organism>
<evidence type="ECO:0000256" key="1">
    <source>
        <dbReference type="SAM" id="MobiDB-lite"/>
    </source>
</evidence>
<evidence type="ECO:0000313" key="3">
    <source>
        <dbReference type="Proteomes" id="UP000244905"/>
    </source>
</evidence>
<name>A0A2V1IK57_9BACT</name>
<dbReference type="AlphaFoldDB" id="A0A2V1IK57"/>
<evidence type="ECO:0000313" key="2">
    <source>
        <dbReference type="EMBL" id="PWB00237.1"/>
    </source>
</evidence>
<feature type="region of interest" description="Disordered" evidence="1">
    <location>
        <begin position="197"/>
        <end position="222"/>
    </location>
</feature>
<proteinExistence type="predicted"/>
<feature type="compositionally biased region" description="Polar residues" evidence="1">
    <location>
        <begin position="201"/>
        <end position="213"/>
    </location>
</feature>
<accession>A0A2V1IK57</accession>
<dbReference type="RefSeq" id="WP_107033425.1">
    <property type="nucleotide sequence ID" value="NZ_CAPFED010000015.1"/>
</dbReference>
<sequence length="222" mass="25627">MSYPNAIEVCRAELFTKEVELRDRYPQALVDKVLRVREMYNWFIANPDGTDREFVAEVCQRHGIHRTTAYSDLAVVKSLLPMLGSASRDFHRWRTNEMLIATYKMAEKRKDSKTMERAATAYGKLNRVDLEDEQAIPLDQILVQPFTATDDPRVLGIEPIPNIADKISAMIEKYRKETIDIEDVEFEEVDLEFDKLFPDSPQETDPNESNLLIGNNIRKDAT</sequence>
<dbReference type="EMBL" id="PUEC01000049">
    <property type="protein sequence ID" value="PWB00237.1"/>
    <property type="molecule type" value="Genomic_DNA"/>
</dbReference>
<dbReference type="GeneID" id="82527318"/>
<reference evidence="3" key="1">
    <citation type="submission" date="2018-02" db="EMBL/GenBank/DDBJ databases">
        <authorList>
            <person name="Clavel T."/>
            <person name="Strowig T."/>
        </authorList>
    </citation>
    <scope>NUCLEOTIDE SEQUENCE [LARGE SCALE GENOMIC DNA]</scope>
    <source>
        <strain evidence="3">DSM 103720</strain>
    </source>
</reference>
<dbReference type="Proteomes" id="UP000244905">
    <property type="component" value="Unassembled WGS sequence"/>
</dbReference>
<comment type="caution">
    <text evidence="2">The sequence shown here is derived from an EMBL/GenBank/DDBJ whole genome shotgun (WGS) entry which is preliminary data.</text>
</comment>
<protein>
    <submittedName>
        <fullName evidence="2">Uncharacterized protein</fullName>
    </submittedName>
</protein>
<gene>
    <name evidence="2" type="ORF">C5O23_13430</name>
</gene>